<keyword evidence="7" id="KW-1185">Reference proteome</keyword>
<keyword evidence="5" id="KW-0732">Signal</keyword>
<dbReference type="SUPFAM" id="SSF75005">
    <property type="entry name" value="Arabinanase/levansucrase/invertase"/>
    <property type="match status" value="1"/>
</dbReference>
<comment type="similarity">
    <text evidence="1 4">Belongs to the glycosyl hydrolase 43 family.</text>
</comment>
<dbReference type="GO" id="GO:0004553">
    <property type="term" value="F:hydrolase activity, hydrolyzing O-glycosyl compounds"/>
    <property type="evidence" value="ECO:0007669"/>
    <property type="project" value="InterPro"/>
</dbReference>
<gene>
    <name evidence="6" type="ORF">HNP77_001941</name>
</gene>
<dbReference type="AlphaFoldDB" id="A0A840SA37"/>
<accession>A0A840SA37</accession>
<comment type="caution">
    <text evidence="6">The sequence shown here is derived from an EMBL/GenBank/DDBJ whole genome shotgun (WGS) entry which is preliminary data.</text>
</comment>
<dbReference type="Pfam" id="PF04616">
    <property type="entry name" value="Glyco_hydro_43"/>
    <property type="match status" value="1"/>
</dbReference>
<dbReference type="InterPro" id="IPR006710">
    <property type="entry name" value="Glyco_hydro_43"/>
</dbReference>
<dbReference type="InterPro" id="IPR023296">
    <property type="entry name" value="Glyco_hydro_beta-prop_sf"/>
</dbReference>
<dbReference type="Proteomes" id="UP000578697">
    <property type="component" value="Unassembled WGS sequence"/>
</dbReference>
<dbReference type="Gene3D" id="2.115.10.20">
    <property type="entry name" value="Glycosyl hydrolase domain, family 43"/>
    <property type="match status" value="1"/>
</dbReference>
<dbReference type="PANTHER" id="PTHR22925">
    <property type="entry name" value="GLYCOSYL HYDROLASE 43 FAMILY MEMBER"/>
    <property type="match status" value="1"/>
</dbReference>
<keyword evidence="2 4" id="KW-0378">Hydrolase</keyword>
<dbReference type="RefSeq" id="WP_184652985.1">
    <property type="nucleotide sequence ID" value="NZ_JACHFR010000003.1"/>
</dbReference>
<reference evidence="6 7" key="1">
    <citation type="submission" date="2020-08" db="EMBL/GenBank/DDBJ databases">
        <title>Genomic Encyclopedia of Type Strains, Phase IV (KMG-IV): sequencing the most valuable type-strain genomes for metagenomic binning, comparative biology and taxonomic classification.</title>
        <authorList>
            <person name="Goeker M."/>
        </authorList>
    </citation>
    <scope>NUCLEOTIDE SEQUENCE [LARGE SCALE GENOMIC DNA]</scope>
    <source>
        <strain evidence="6 7">DSM 103679</strain>
    </source>
</reference>
<evidence type="ECO:0000313" key="7">
    <source>
        <dbReference type="Proteomes" id="UP000578697"/>
    </source>
</evidence>
<dbReference type="PROSITE" id="PS51257">
    <property type="entry name" value="PROKAR_LIPOPROTEIN"/>
    <property type="match status" value="1"/>
</dbReference>
<name>A0A840SA37_9SPIR</name>
<keyword evidence="3 4" id="KW-0326">Glycosidase</keyword>
<dbReference type="PANTHER" id="PTHR22925:SF3">
    <property type="entry name" value="GLYCOSYL HYDROLASE FAMILY PROTEIN 43"/>
    <property type="match status" value="1"/>
</dbReference>
<evidence type="ECO:0000256" key="2">
    <source>
        <dbReference type="ARBA" id="ARBA00022801"/>
    </source>
</evidence>
<sequence>MKKVLILTVAASCAFAFFSCRESPSVENGAITASGNSQNASTVNTNGTPWKDTSGKTIQTHDSILHYQGKYYWYGLDYESNLINTGCDANGFRAVKCYESEDLVNWTLKNNVLTCNTSALLANCDLNNIQVVYNPNTHKFVMWAGYNKSYVGTSGLNFGAIRTTHNRLYTMANIVATSNSPYGNFEIANSFFYLHGGTTQTSLFVDEDGTGYSMGWANKDNSWRFYIDRLSDDYLGTSSTVAELYPETEIGRASVVKYGNFYYLFMGAFIGELDDATYNSVGSASRVDSWMTNKNGSTTNQSNDGFINYHFTYFDFYRDSAISKPMGYTGVRVAFASSMDGSWSDYGSFGPDDSSCEFSSVLKIQGTEETSYMLMFNKWNTADLSESGYVWYPVFFNKVSPQFSYPEFEEYQDITINAAKGTVTAE</sequence>
<evidence type="ECO:0000256" key="1">
    <source>
        <dbReference type="ARBA" id="ARBA00009865"/>
    </source>
</evidence>
<proteinExistence type="inferred from homology"/>
<evidence type="ECO:0000256" key="3">
    <source>
        <dbReference type="ARBA" id="ARBA00023295"/>
    </source>
</evidence>
<evidence type="ECO:0000256" key="5">
    <source>
        <dbReference type="SAM" id="SignalP"/>
    </source>
</evidence>
<evidence type="ECO:0008006" key="8">
    <source>
        <dbReference type="Google" id="ProtNLM"/>
    </source>
</evidence>
<dbReference type="EMBL" id="JACHFR010000003">
    <property type="protein sequence ID" value="MBB5219559.1"/>
    <property type="molecule type" value="Genomic_DNA"/>
</dbReference>
<organism evidence="6 7">
    <name type="scientific">Treponema rectale</name>
    <dbReference type="NCBI Taxonomy" id="744512"/>
    <lineage>
        <taxon>Bacteria</taxon>
        <taxon>Pseudomonadati</taxon>
        <taxon>Spirochaetota</taxon>
        <taxon>Spirochaetia</taxon>
        <taxon>Spirochaetales</taxon>
        <taxon>Treponemataceae</taxon>
        <taxon>Treponema</taxon>
    </lineage>
</organism>
<evidence type="ECO:0000256" key="4">
    <source>
        <dbReference type="RuleBase" id="RU361187"/>
    </source>
</evidence>
<dbReference type="GO" id="GO:0005975">
    <property type="term" value="P:carbohydrate metabolic process"/>
    <property type="evidence" value="ECO:0007669"/>
    <property type="project" value="InterPro"/>
</dbReference>
<protein>
    <recommendedName>
        <fullName evidence="8">Glycosyl hydrolases family 43</fullName>
    </recommendedName>
</protein>
<feature type="chain" id="PRO_5033025187" description="Glycosyl hydrolases family 43" evidence="5">
    <location>
        <begin position="17"/>
        <end position="426"/>
    </location>
</feature>
<evidence type="ECO:0000313" key="6">
    <source>
        <dbReference type="EMBL" id="MBB5219559.1"/>
    </source>
</evidence>
<feature type="signal peptide" evidence="5">
    <location>
        <begin position="1"/>
        <end position="16"/>
    </location>
</feature>